<dbReference type="Proteomes" id="UP000298663">
    <property type="component" value="Unassembled WGS sequence"/>
</dbReference>
<gene>
    <name evidence="2" type="ORF">L596_008584</name>
</gene>
<dbReference type="EMBL" id="AZBU02000002">
    <property type="protein sequence ID" value="TKR94282.1"/>
    <property type="molecule type" value="Genomic_DNA"/>
</dbReference>
<reference evidence="2 3" key="2">
    <citation type="journal article" date="2019" name="G3 (Bethesda)">
        <title>Hybrid Assembly of the Genome of the Entomopathogenic Nematode Steinernema carpocapsae Identifies the X-Chromosome.</title>
        <authorList>
            <person name="Serra L."/>
            <person name="Macchietto M."/>
            <person name="Macias-Munoz A."/>
            <person name="McGill C.J."/>
            <person name="Rodriguez I.M."/>
            <person name="Rodriguez B."/>
            <person name="Murad R."/>
            <person name="Mortazavi A."/>
        </authorList>
    </citation>
    <scope>NUCLEOTIDE SEQUENCE [LARGE SCALE GENOMIC DNA]</scope>
    <source>
        <strain evidence="2 3">ALL</strain>
    </source>
</reference>
<proteinExistence type="predicted"/>
<protein>
    <submittedName>
        <fullName evidence="2">Uncharacterized protein</fullName>
    </submittedName>
</protein>
<organism evidence="2 3">
    <name type="scientific">Steinernema carpocapsae</name>
    <name type="common">Entomopathogenic nematode</name>
    <dbReference type="NCBI Taxonomy" id="34508"/>
    <lineage>
        <taxon>Eukaryota</taxon>
        <taxon>Metazoa</taxon>
        <taxon>Ecdysozoa</taxon>
        <taxon>Nematoda</taxon>
        <taxon>Chromadorea</taxon>
        <taxon>Rhabditida</taxon>
        <taxon>Tylenchina</taxon>
        <taxon>Panagrolaimomorpha</taxon>
        <taxon>Strongyloidoidea</taxon>
        <taxon>Steinernematidae</taxon>
        <taxon>Steinernema</taxon>
    </lineage>
</organism>
<keyword evidence="3" id="KW-1185">Reference proteome</keyword>
<evidence type="ECO:0000256" key="1">
    <source>
        <dbReference type="SAM" id="MobiDB-lite"/>
    </source>
</evidence>
<name>A0A4U5PD14_STECR</name>
<reference evidence="2 3" key="1">
    <citation type="journal article" date="2015" name="Genome Biol.">
        <title>Comparative genomics of Steinernema reveals deeply conserved gene regulatory networks.</title>
        <authorList>
            <person name="Dillman A.R."/>
            <person name="Macchietto M."/>
            <person name="Porter C.F."/>
            <person name="Rogers A."/>
            <person name="Williams B."/>
            <person name="Antoshechkin I."/>
            <person name="Lee M.M."/>
            <person name="Goodwin Z."/>
            <person name="Lu X."/>
            <person name="Lewis E.E."/>
            <person name="Goodrich-Blair H."/>
            <person name="Stock S.P."/>
            <person name="Adams B.J."/>
            <person name="Sternberg P.W."/>
            <person name="Mortazavi A."/>
        </authorList>
    </citation>
    <scope>NUCLEOTIDE SEQUENCE [LARGE SCALE GENOMIC DNA]</scope>
    <source>
        <strain evidence="2 3">ALL</strain>
    </source>
</reference>
<feature type="region of interest" description="Disordered" evidence="1">
    <location>
        <begin position="33"/>
        <end position="59"/>
    </location>
</feature>
<evidence type="ECO:0000313" key="2">
    <source>
        <dbReference type="EMBL" id="TKR94282.1"/>
    </source>
</evidence>
<sequence length="161" mass="18703">MTSFRLPGIALVSLPIDWNTRIDLRRGQRDAAFDSGMENAPERKRHQSRSSSVWSDGHLGRKKATLFERRRRSEEQREEAEGILPTIPETETEFVLKPLRCEEKQDAIVIFSQKCFDHKNKMEFKMYRVARVADLPGKKIFDKRTSTTHMVPQGILCDGRQ</sequence>
<accession>A0A4U5PD14</accession>
<comment type="caution">
    <text evidence="2">The sequence shown here is derived from an EMBL/GenBank/DDBJ whole genome shotgun (WGS) entry which is preliminary data.</text>
</comment>
<evidence type="ECO:0000313" key="3">
    <source>
        <dbReference type="Proteomes" id="UP000298663"/>
    </source>
</evidence>
<dbReference type="AlphaFoldDB" id="A0A4U5PD14"/>